<keyword evidence="2" id="KW-0479">Metal-binding</keyword>
<comment type="cofactor">
    <cofactor evidence="2">
        <name>a divalent metal cation</name>
        <dbReference type="ChEBI" id="CHEBI:60240"/>
    </cofactor>
</comment>
<comment type="similarity">
    <text evidence="1 2">Belongs to the metallophosphoesterase superfamily. YfcE family.</text>
</comment>
<protein>
    <recommendedName>
        <fullName evidence="2">Phosphoesterase</fullName>
        <ecNumber evidence="2">3.1.4.-</ecNumber>
    </recommendedName>
</protein>
<dbReference type="EMBL" id="CP116967">
    <property type="protein sequence ID" value="WNM57148.1"/>
    <property type="molecule type" value="Genomic_DNA"/>
</dbReference>
<dbReference type="InterPro" id="IPR000979">
    <property type="entry name" value="Phosphodiesterase_MJ0936/Vps29"/>
</dbReference>
<keyword evidence="5" id="KW-1185">Reference proteome</keyword>
<dbReference type="Gene3D" id="3.60.21.10">
    <property type="match status" value="1"/>
</dbReference>
<dbReference type="InterPro" id="IPR029052">
    <property type="entry name" value="Metallo-depent_PP-like"/>
</dbReference>
<evidence type="ECO:0000259" key="3">
    <source>
        <dbReference type="Pfam" id="PF12850"/>
    </source>
</evidence>
<dbReference type="NCBIfam" id="TIGR00040">
    <property type="entry name" value="yfcE"/>
    <property type="match status" value="1"/>
</dbReference>
<dbReference type="KEGG" id="nall:PP769_14350"/>
<dbReference type="EC" id="3.1.4.-" evidence="2"/>
<dbReference type="Proteomes" id="UP001302719">
    <property type="component" value="Chromosome"/>
</dbReference>
<dbReference type="PANTHER" id="PTHR11124">
    <property type="entry name" value="VACUOLAR SORTING PROTEIN VPS29"/>
    <property type="match status" value="1"/>
</dbReference>
<dbReference type="InterPro" id="IPR024654">
    <property type="entry name" value="Calcineurin-like_PHP_lpxH"/>
</dbReference>
<name>A0AA96JRI9_9BACT</name>
<organism evidence="4 5">
    <name type="scientific">Candidatus Nitrospira allomarina</name>
    <dbReference type="NCBI Taxonomy" id="3020900"/>
    <lineage>
        <taxon>Bacteria</taxon>
        <taxon>Pseudomonadati</taxon>
        <taxon>Nitrospirota</taxon>
        <taxon>Nitrospiria</taxon>
        <taxon>Nitrospirales</taxon>
        <taxon>Nitrospiraceae</taxon>
        <taxon>Nitrospira</taxon>
    </lineage>
</organism>
<dbReference type="GO" id="GO:0046872">
    <property type="term" value="F:metal ion binding"/>
    <property type="evidence" value="ECO:0007669"/>
    <property type="project" value="UniProtKB-KW"/>
</dbReference>
<dbReference type="RefSeq" id="WP_312641303.1">
    <property type="nucleotide sequence ID" value="NZ_CP116967.1"/>
</dbReference>
<proteinExistence type="inferred from homology"/>
<dbReference type="Pfam" id="PF12850">
    <property type="entry name" value="Metallophos_2"/>
    <property type="match status" value="1"/>
</dbReference>
<sequence>MIGIISDTHGLVRPQVIAALTGAKLIIHAGDIGSPEVLKTLEAIAPVVAVRGNNDQDPWAARIPLTNVVEHQSYVLYVVHELDHLDLDPVAAKLSAVIFGHSHRASAEKRRGVLYLNPGSAGPRRFTLPISVARLHLTDSGLTPEIIKIAK</sequence>
<feature type="domain" description="Calcineurin-like phosphoesterase" evidence="3">
    <location>
        <begin position="2"/>
        <end position="139"/>
    </location>
</feature>
<accession>A0AA96JRI9</accession>
<evidence type="ECO:0000313" key="5">
    <source>
        <dbReference type="Proteomes" id="UP001302719"/>
    </source>
</evidence>
<dbReference type="GO" id="GO:0016787">
    <property type="term" value="F:hydrolase activity"/>
    <property type="evidence" value="ECO:0007669"/>
    <property type="project" value="UniProtKB-UniRule"/>
</dbReference>
<evidence type="ECO:0000256" key="2">
    <source>
        <dbReference type="RuleBase" id="RU362039"/>
    </source>
</evidence>
<evidence type="ECO:0000256" key="1">
    <source>
        <dbReference type="ARBA" id="ARBA00008950"/>
    </source>
</evidence>
<evidence type="ECO:0000313" key="4">
    <source>
        <dbReference type="EMBL" id="WNM57148.1"/>
    </source>
</evidence>
<dbReference type="AlphaFoldDB" id="A0AA96JRI9"/>
<gene>
    <name evidence="4" type="ORF">PP769_14350</name>
</gene>
<dbReference type="SUPFAM" id="SSF56300">
    <property type="entry name" value="Metallo-dependent phosphatases"/>
    <property type="match status" value="1"/>
</dbReference>
<reference evidence="4 5" key="1">
    <citation type="submission" date="2023-01" db="EMBL/GenBank/DDBJ databases">
        <title>Cultivation and genomic characterization of new, ubiquitous marine nitrite-oxidizing bacteria from the Nitrospirales.</title>
        <authorList>
            <person name="Mueller A.J."/>
            <person name="Daebeler A."/>
            <person name="Herbold C.W."/>
            <person name="Kirkegaard R.H."/>
            <person name="Daims H."/>
        </authorList>
    </citation>
    <scope>NUCLEOTIDE SEQUENCE [LARGE SCALE GENOMIC DNA]</scope>
    <source>
        <strain evidence="4 5">VA</strain>
    </source>
</reference>